<dbReference type="Proteomes" id="UP000293289">
    <property type="component" value="Unassembled WGS sequence"/>
</dbReference>
<evidence type="ECO:0000313" key="2">
    <source>
        <dbReference type="EMBL" id="RZS63354.1"/>
    </source>
</evidence>
<dbReference type="GO" id="GO:0009231">
    <property type="term" value="P:riboflavin biosynthetic process"/>
    <property type="evidence" value="ECO:0007669"/>
    <property type="project" value="InterPro"/>
</dbReference>
<dbReference type="InterPro" id="IPR024072">
    <property type="entry name" value="DHFR-like_dom_sf"/>
</dbReference>
<dbReference type="InterPro" id="IPR050765">
    <property type="entry name" value="Riboflavin_Biosynth_HTPR"/>
</dbReference>
<dbReference type="PANTHER" id="PTHR38011">
    <property type="entry name" value="DIHYDROFOLATE REDUCTASE FAMILY PROTEIN (AFU_ORTHOLOGUE AFUA_8G06820)"/>
    <property type="match status" value="1"/>
</dbReference>
<organism evidence="2 3">
    <name type="scientific">Agromyces ramosus</name>
    <dbReference type="NCBI Taxonomy" id="33879"/>
    <lineage>
        <taxon>Bacteria</taxon>
        <taxon>Bacillati</taxon>
        <taxon>Actinomycetota</taxon>
        <taxon>Actinomycetes</taxon>
        <taxon>Micrococcales</taxon>
        <taxon>Microbacteriaceae</taxon>
        <taxon>Agromyces</taxon>
    </lineage>
</organism>
<dbReference type="GO" id="GO:0008703">
    <property type="term" value="F:5-amino-6-(5-phosphoribosylamino)uracil reductase activity"/>
    <property type="evidence" value="ECO:0007669"/>
    <property type="project" value="InterPro"/>
</dbReference>
<evidence type="ECO:0000259" key="1">
    <source>
        <dbReference type="Pfam" id="PF01872"/>
    </source>
</evidence>
<dbReference type="Gene3D" id="3.40.430.10">
    <property type="entry name" value="Dihydrofolate Reductase, subunit A"/>
    <property type="match status" value="1"/>
</dbReference>
<accession>A0A4Q7M6N5</accession>
<dbReference type="PANTHER" id="PTHR38011:SF12">
    <property type="entry name" value="BIFUNCTIONAL DEAMINASE-REDUCTASE DOMAIN PROTEIN"/>
    <property type="match status" value="1"/>
</dbReference>
<dbReference type="EMBL" id="SGWY01000005">
    <property type="protein sequence ID" value="RZS63354.1"/>
    <property type="molecule type" value="Genomic_DNA"/>
</dbReference>
<dbReference type="OrthoDB" id="7949219at2"/>
<comment type="caution">
    <text evidence="2">The sequence shown here is derived from an EMBL/GenBank/DDBJ whole genome shotgun (WGS) entry which is preliminary data.</text>
</comment>
<keyword evidence="3" id="KW-1185">Reference proteome</keyword>
<dbReference type="SUPFAM" id="SSF53597">
    <property type="entry name" value="Dihydrofolate reductase-like"/>
    <property type="match status" value="1"/>
</dbReference>
<protein>
    <submittedName>
        <fullName evidence="2">Dihydrofolate reductase</fullName>
    </submittedName>
</protein>
<name>A0A4Q7M6N5_9MICO</name>
<feature type="domain" description="Bacterial bifunctional deaminase-reductase C-terminal" evidence="1">
    <location>
        <begin position="3"/>
        <end position="210"/>
    </location>
</feature>
<dbReference type="InterPro" id="IPR002734">
    <property type="entry name" value="RibDG_C"/>
</dbReference>
<gene>
    <name evidence="2" type="ORF">EV187_3669</name>
</gene>
<proteinExistence type="predicted"/>
<evidence type="ECO:0000313" key="3">
    <source>
        <dbReference type="Proteomes" id="UP000293289"/>
    </source>
</evidence>
<dbReference type="RefSeq" id="WP_130354514.1">
    <property type="nucleotide sequence ID" value="NZ_SGWY01000005.1"/>
</dbReference>
<sequence>MAHVFLEMTMTVDGFTAAPGVSLEHPLGIDGERVHEWLLGSDTGDQPRERAMFNPGYGTEGAADASPDEIDRSVAARMFDTTGAFVMGRRTFDVGEGPWGEGSTFEGRPCFVVTTRPRESFVRGGSRFEFVTGGIAEAVARASEAAHAASVCIMGGADVARQALVAELVDEVRLHLVPVLLGEGSRLFPESRSRRVELEPLGVEQGARATHLRYRVMRGD</sequence>
<dbReference type="Pfam" id="PF01872">
    <property type="entry name" value="RibD_C"/>
    <property type="match status" value="1"/>
</dbReference>
<dbReference type="AlphaFoldDB" id="A0A4Q7M6N5"/>
<reference evidence="2 3" key="1">
    <citation type="submission" date="2019-02" db="EMBL/GenBank/DDBJ databases">
        <title>Genomic Encyclopedia of Type Strains, Phase IV (KMG-IV): sequencing the most valuable type-strain genomes for metagenomic binning, comparative biology and taxonomic classification.</title>
        <authorList>
            <person name="Goeker M."/>
        </authorList>
    </citation>
    <scope>NUCLEOTIDE SEQUENCE [LARGE SCALE GENOMIC DNA]</scope>
    <source>
        <strain evidence="2 3">DSM 43045</strain>
    </source>
</reference>